<feature type="domain" description="N-acetyltransferase" evidence="3">
    <location>
        <begin position="24"/>
        <end position="170"/>
    </location>
</feature>
<dbReference type="PANTHER" id="PTHR43877">
    <property type="entry name" value="AMINOALKYLPHOSPHONATE N-ACETYLTRANSFERASE-RELATED-RELATED"/>
    <property type="match status" value="1"/>
</dbReference>
<dbReference type="PANTHER" id="PTHR43877:SF2">
    <property type="entry name" value="AMINOALKYLPHOSPHONATE N-ACETYLTRANSFERASE-RELATED"/>
    <property type="match status" value="1"/>
</dbReference>
<gene>
    <name evidence="4" type="ORF">J2X04_001986</name>
</gene>
<organism evidence="4 5">
    <name type="scientific">Agrilutibacter niabensis</name>
    <dbReference type="NCBI Taxonomy" id="380628"/>
    <lineage>
        <taxon>Bacteria</taxon>
        <taxon>Pseudomonadati</taxon>
        <taxon>Pseudomonadota</taxon>
        <taxon>Gammaproteobacteria</taxon>
        <taxon>Lysobacterales</taxon>
        <taxon>Lysobacteraceae</taxon>
        <taxon>Agrilutibacter</taxon>
    </lineage>
</organism>
<dbReference type="InterPro" id="IPR050832">
    <property type="entry name" value="Bact_Acetyltransf"/>
</dbReference>
<protein>
    <submittedName>
        <fullName evidence="4">Ribosomal protein S18 acetylase RimI-like enzyme</fullName>
    </submittedName>
</protein>
<proteinExistence type="predicted"/>
<dbReference type="InterPro" id="IPR016181">
    <property type="entry name" value="Acyl_CoA_acyltransferase"/>
</dbReference>
<evidence type="ECO:0000256" key="1">
    <source>
        <dbReference type="ARBA" id="ARBA00022679"/>
    </source>
</evidence>
<keyword evidence="5" id="KW-1185">Reference proteome</keyword>
<evidence type="ECO:0000313" key="5">
    <source>
        <dbReference type="Proteomes" id="UP001267878"/>
    </source>
</evidence>
<dbReference type="Gene3D" id="3.40.630.30">
    <property type="match status" value="1"/>
</dbReference>
<dbReference type="Pfam" id="PF00583">
    <property type="entry name" value="Acetyltransf_1"/>
    <property type="match status" value="1"/>
</dbReference>
<evidence type="ECO:0000256" key="2">
    <source>
        <dbReference type="ARBA" id="ARBA00023315"/>
    </source>
</evidence>
<sequence>MRRMPLPRYDARRTPPLCEESMGITLRRATLDDVDAVAPLFDAYRRYYAQPGDVQRARDFLHERLQRNESAILVAELDGRTAGFTQLYPMFSSVRTARIWILNDLFVDADARRRGVANALLTGAARFAREQGAAGLMLETMRDNTAARALYRAAGWDEDETQWYSLRTPA</sequence>
<dbReference type="Proteomes" id="UP001267878">
    <property type="component" value="Unassembled WGS sequence"/>
</dbReference>
<dbReference type="EMBL" id="JAVDVW010000002">
    <property type="protein sequence ID" value="MDR7099605.1"/>
    <property type="molecule type" value="Genomic_DNA"/>
</dbReference>
<name>A0ABU1VQK2_9GAMM</name>
<reference evidence="4 5" key="1">
    <citation type="submission" date="2023-07" db="EMBL/GenBank/DDBJ databases">
        <title>Sorghum-associated microbial communities from plants grown in Nebraska, USA.</title>
        <authorList>
            <person name="Schachtman D."/>
        </authorList>
    </citation>
    <scope>NUCLEOTIDE SEQUENCE [LARGE SCALE GENOMIC DNA]</scope>
    <source>
        <strain evidence="4 5">BE187</strain>
    </source>
</reference>
<accession>A0ABU1VQK2</accession>
<evidence type="ECO:0000259" key="3">
    <source>
        <dbReference type="PROSITE" id="PS51186"/>
    </source>
</evidence>
<dbReference type="PROSITE" id="PS51186">
    <property type="entry name" value="GNAT"/>
    <property type="match status" value="1"/>
</dbReference>
<dbReference type="CDD" id="cd04301">
    <property type="entry name" value="NAT_SF"/>
    <property type="match status" value="1"/>
</dbReference>
<dbReference type="InterPro" id="IPR000182">
    <property type="entry name" value="GNAT_dom"/>
</dbReference>
<comment type="caution">
    <text evidence="4">The sequence shown here is derived from an EMBL/GenBank/DDBJ whole genome shotgun (WGS) entry which is preliminary data.</text>
</comment>
<dbReference type="SUPFAM" id="SSF55729">
    <property type="entry name" value="Acyl-CoA N-acyltransferases (Nat)"/>
    <property type="match status" value="1"/>
</dbReference>
<keyword evidence="2" id="KW-0012">Acyltransferase</keyword>
<dbReference type="RefSeq" id="WP_310053921.1">
    <property type="nucleotide sequence ID" value="NZ_JAVDVW010000002.1"/>
</dbReference>
<evidence type="ECO:0000313" key="4">
    <source>
        <dbReference type="EMBL" id="MDR7099605.1"/>
    </source>
</evidence>
<keyword evidence="1" id="KW-0808">Transferase</keyword>